<name>H8Z4U9_9GAMM</name>
<feature type="binding site" evidence="3">
    <location>
        <position position="254"/>
    </location>
    <ligand>
        <name>Fe cation</name>
        <dbReference type="ChEBI" id="CHEBI:24875"/>
    </ligand>
</feature>
<sequence length="372" mass="40059">MDDLRMPDPGVRADAGDYCSDRHPRWAAISLSALLGVTLGAALGAKTAMATSEDAGAEVNLYSARKEALIKPLLDRFSEQTGIEVNLVTGKADALLQRLKSEGAKSPADVLLTVDAGNLHRAKEAGLTQGVESATITSAVPENYRDSDGHWVGLSLRARPIIYVPERVDPSELSTYEDLADSKWKKRICIRSSSNVYNQSLVASLIFANGEEATETWAKGLVENMARPPMGGDRDQIKAAAVGECDLAIANTYYLAGMLTSDDPAEREPAEQMAIFWPNQDGRGAHVNVSGAAVTAAAKNKEAAVQLIEFLLNPESQAWYAQANGEYPVREGVEISPVLAEWGEFKADDLNLETLGELNGEAVLLMDRAGWK</sequence>
<evidence type="ECO:0000256" key="1">
    <source>
        <dbReference type="ARBA" id="ARBA00008520"/>
    </source>
</evidence>
<proteinExistence type="inferred from homology"/>
<keyword evidence="5" id="KW-1185">Reference proteome</keyword>
<dbReference type="EMBL" id="JH603170">
    <property type="protein sequence ID" value="EIC20356.1"/>
    <property type="molecule type" value="Genomic_DNA"/>
</dbReference>
<keyword evidence="2" id="KW-0732">Signal</keyword>
<gene>
    <name evidence="4" type="ORF">Thi970DRAFT_03985</name>
</gene>
<accession>H8Z4U9</accession>
<feature type="binding site" evidence="3">
    <location>
        <position position="253"/>
    </location>
    <ligand>
        <name>Fe cation</name>
        <dbReference type="ChEBI" id="CHEBI:24875"/>
    </ligand>
</feature>
<dbReference type="SUPFAM" id="SSF53850">
    <property type="entry name" value="Periplasmic binding protein-like II"/>
    <property type="match status" value="1"/>
</dbReference>
<protein>
    <submittedName>
        <fullName evidence="4">ABC-type Fe3+ transport system, periplasmic component</fullName>
    </submittedName>
</protein>
<dbReference type="eggNOG" id="COG1840">
    <property type="taxonomic scope" value="Bacteria"/>
</dbReference>
<evidence type="ECO:0000256" key="2">
    <source>
        <dbReference type="ARBA" id="ARBA00022729"/>
    </source>
</evidence>
<reference evidence="4 5" key="2">
    <citation type="submission" date="2011-11" db="EMBL/GenBank/DDBJ databases">
        <authorList>
            <consortium name="US DOE Joint Genome Institute"/>
            <person name="Lucas S."/>
            <person name="Han J."/>
            <person name="Lapidus A."/>
            <person name="Cheng J.-F."/>
            <person name="Goodwin L."/>
            <person name="Pitluck S."/>
            <person name="Peters L."/>
            <person name="Ovchinnikova G."/>
            <person name="Zhang X."/>
            <person name="Detter J.C."/>
            <person name="Han C."/>
            <person name="Tapia R."/>
            <person name="Land M."/>
            <person name="Hauser L."/>
            <person name="Kyrpides N."/>
            <person name="Ivanova N."/>
            <person name="Pagani I."/>
            <person name="Vogl K."/>
            <person name="Liu Z."/>
            <person name="Overmann J."/>
            <person name="Frigaard N.-U."/>
            <person name="Bryant D."/>
            <person name="Woyke T."/>
        </authorList>
    </citation>
    <scope>NUCLEOTIDE SEQUENCE [LARGE SCALE GENOMIC DNA]</scope>
    <source>
        <strain evidence="4 5">970</strain>
    </source>
</reference>
<dbReference type="PANTHER" id="PTHR30006:SF15">
    <property type="entry name" value="IRON-UTILIZATION PERIPLASMIC PROTEIN"/>
    <property type="match status" value="1"/>
</dbReference>
<evidence type="ECO:0000313" key="4">
    <source>
        <dbReference type="EMBL" id="EIC20356.1"/>
    </source>
</evidence>
<dbReference type="GO" id="GO:0030288">
    <property type="term" value="C:outer membrane-bounded periplasmic space"/>
    <property type="evidence" value="ECO:0007669"/>
    <property type="project" value="TreeGrafter"/>
</dbReference>
<dbReference type="AlphaFoldDB" id="H8Z4U9"/>
<dbReference type="Gene3D" id="3.40.190.10">
    <property type="entry name" value="Periplasmic binding protein-like II"/>
    <property type="match status" value="2"/>
</dbReference>
<organism evidence="4 5">
    <name type="scientific">Thiorhodovibrio frisius</name>
    <dbReference type="NCBI Taxonomy" id="631362"/>
    <lineage>
        <taxon>Bacteria</taxon>
        <taxon>Pseudomonadati</taxon>
        <taxon>Pseudomonadota</taxon>
        <taxon>Gammaproteobacteria</taxon>
        <taxon>Chromatiales</taxon>
        <taxon>Chromatiaceae</taxon>
        <taxon>Thiorhodovibrio</taxon>
    </lineage>
</organism>
<comment type="similarity">
    <text evidence="1">Belongs to the bacterial solute-binding protein 1 family.</text>
</comment>
<dbReference type="HOGENOM" id="CLU_026974_2_1_6"/>
<dbReference type="Pfam" id="PF13416">
    <property type="entry name" value="SBP_bac_8"/>
    <property type="match status" value="1"/>
</dbReference>
<dbReference type="PIRSF" id="PIRSF002825">
    <property type="entry name" value="CfbpA"/>
    <property type="match status" value="1"/>
</dbReference>
<dbReference type="GO" id="GO:0046872">
    <property type="term" value="F:metal ion binding"/>
    <property type="evidence" value="ECO:0007669"/>
    <property type="project" value="UniProtKB-KW"/>
</dbReference>
<evidence type="ECO:0000256" key="3">
    <source>
        <dbReference type="PIRSR" id="PIRSR002825-1"/>
    </source>
</evidence>
<dbReference type="CDD" id="cd13542">
    <property type="entry name" value="PBP2_FutA1_ilke"/>
    <property type="match status" value="1"/>
</dbReference>
<dbReference type="Proteomes" id="UP000002964">
    <property type="component" value="Unassembled WGS sequence"/>
</dbReference>
<keyword evidence="3" id="KW-0408">Iron</keyword>
<keyword evidence="3" id="KW-0479">Metal-binding</keyword>
<dbReference type="PANTHER" id="PTHR30006">
    <property type="entry name" value="THIAMINE-BINDING PERIPLASMIC PROTEIN-RELATED"/>
    <property type="match status" value="1"/>
</dbReference>
<evidence type="ECO:0000313" key="5">
    <source>
        <dbReference type="Proteomes" id="UP000002964"/>
    </source>
</evidence>
<dbReference type="InterPro" id="IPR026045">
    <property type="entry name" value="Ferric-bd"/>
</dbReference>
<dbReference type="InterPro" id="IPR006059">
    <property type="entry name" value="SBP"/>
</dbReference>
<dbReference type="STRING" id="631362.Thi970DRAFT_03985"/>
<reference evidence="5" key="1">
    <citation type="submission" date="2011-06" db="EMBL/GenBank/DDBJ databases">
        <authorList>
            <consortium name="US DOE Joint Genome Institute (JGI-PGF)"/>
            <person name="Lucas S."/>
            <person name="Han J."/>
            <person name="Lapidus A."/>
            <person name="Cheng J.-F."/>
            <person name="Goodwin L."/>
            <person name="Pitluck S."/>
            <person name="Peters L."/>
            <person name="Land M.L."/>
            <person name="Hauser L."/>
            <person name="Vogl K."/>
            <person name="Liu Z."/>
            <person name="Overmann J."/>
            <person name="Frigaard N.-U."/>
            <person name="Bryant D.A."/>
            <person name="Woyke T.J."/>
        </authorList>
    </citation>
    <scope>NUCLEOTIDE SEQUENCE [LARGE SCALE GENOMIC DNA]</scope>
    <source>
        <strain evidence="5">970</strain>
    </source>
</reference>